<name>A0A6A6A1H5_9PLEO</name>
<keyword evidence="2" id="KW-1185">Reference proteome</keyword>
<dbReference type="AlphaFoldDB" id="A0A6A6A1H5"/>
<gene>
    <name evidence="1" type="ORF">P153DRAFT_131490</name>
</gene>
<dbReference type="EMBL" id="ML977519">
    <property type="protein sequence ID" value="KAF2124411.1"/>
    <property type="molecule type" value="Genomic_DNA"/>
</dbReference>
<sequence>MHVRRTIVFPRVPRGLCNTDGLTNFAAYIRDNSSYHPSHFGWLSAEVFAKWLAHKLLDYQHIFIMAWMGSGTAFRTRLRFFAADEVESGERSGHDVKLTKGQSSSCLPVYDRHSFPTTRGGCRMVMHKPFVRTPRATVRSCRATTGSRDTHMSCCATLTLTLSTYAFTDVWQSRTSFSYPS</sequence>
<proteinExistence type="predicted"/>
<dbReference type="GeneID" id="54402478"/>
<organism evidence="1 2">
    <name type="scientific">Dothidotthia symphoricarpi CBS 119687</name>
    <dbReference type="NCBI Taxonomy" id="1392245"/>
    <lineage>
        <taxon>Eukaryota</taxon>
        <taxon>Fungi</taxon>
        <taxon>Dikarya</taxon>
        <taxon>Ascomycota</taxon>
        <taxon>Pezizomycotina</taxon>
        <taxon>Dothideomycetes</taxon>
        <taxon>Pleosporomycetidae</taxon>
        <taxon>Pleosporales</taxon>
        <taxon>Dothidotthiaceae</taxon>
        <taxon>Dothidotthia</taxon>
    </lineage>
</organism>
<dbReference type="RefSeq" id="XP_033518804.1">
    <property type="nucleotide sequence ID" value="XM_033662046.1"/>
</dbReference>
<protein>
    <submittedName>
        <fullName evidence="1">Uncharacterized protein</fullName>
    </submittedName>
</protein>
<reference evidence="1" key="1">
    <citation type="journal article" date="2020" name="Stud. Mycol.">
        <title>101 Dothideomycetes genomes: a test case for predicting lifestyles and emergence of pathogens.</title>
        <authorList>
            <person name="Haridas S."/>
            <person name="Albert R."/>
            <person name="Binder M."/>
            <person name="Bloem J."/>
            <person name="Labutti K."/>
            <person name="Salamov A."/>
            <person name="Andreopoulos B."/>
            <person name="Baker S."/>
            <person name="Barry K."/>
            <person name="Bills G."/>
            <person name="Bluhm B."/>
            <person name="Cannon C."/>
            <person name="Castanera R."/>
            <person name="Culley D."/>
            <person name="Daum C."/>
            <person name="Ezra D."/>
            <person name="Gonzalez J."/>
            <person name="Henrissat B."/>
            <person name="Kuo A."/>
            <person name="Liang C."/>
            <person name="Lipzen A."/>
            <person name="Lutzoni F."/>
            <person name="Magnuson J."/>
            <person name="Mondo S."/>
            <person name="Nolan M."/>
            <person name="Ohm R."/>
            <person name="Pangilinan J."/>
            <person name="Park H.-J."/>
            <person name="Ramirez L."/>
            <person name="Alfaro M."/>
            <person name="Sun H."/>
            <person name="Tritt A."/>
            <person name="Yoshinaga Y."/>
            <person name="Zwiers L.-H."/>
            <person name="Turgeon B."/>
            <person name="Goodwin S."/>
            <person name="Spatafora J."/>
            <person name="Crous P."/>
            <person name="Grigoriev I."/>
        </authorList>
    </citation>
    <scope>NUCLEOTIDE SEQUENCE</scope>
    <source>
        <strain evidence="1">CBS 119687</strain>
    </source>
</reference>
<evidence type="ECO:0000313" key="1">
    <source>
        <dbReference type="EMBL" id="KAF2124411.1"/>
    </source>
</evidence>
<dbReference type="Proteomes" id="UP000799771">
    <property type="component" value="Unassembled WGS sequence"/>
</dbReference>
<evidence type="ECO:0000313" key="2">
    <source>
        <dbReference type="Proteomes" id="UP000799771"/>
    </source>
</evidence>
<accession>A0A6A6A1H5</accession>